<dbReference type="Gene3D" id="2.40.50.140">
    <property type="entry name" value="Nucleic acid-binding proteins"/>
    <property type="match status" value="1"/>
</dbReference>
<evidence type="ECO:0000313" key="5">
    <source>
        <dbReference type="EMBL" id="PRY83947.1"/>
    </source>
</evidence>
<dbReference type="SMART" id="SM00357">
    <property type="entry name" value="CSP"/>
    <property type="match status" value="1"/>
</dbReference>
<evidence type="ECO:0000256" key="3">
    <source>
        <dbReference type="RuleBase" id="RU000408"/>
    </source>
</evidence>
<dbReference type="PRINTS" id="PR00050">
    <property type="entry name" value="COLDSHOCK"/>
</dbReference>
<dbReference type="Proteomes" id="UP000238205">
    <property type="component" value="Unassembled WGS sequence"/>
</dbReference>
<evidence type="ECO:0000256" key="1">
    <source>
        <dbReference type="ARBA" id="ARBA00004496"/>
    </source>
</evidence>
<dbReference type="PROSITE" id="PS00352">
    <property type="entry name" value="CSD_1"/>
    <property type="match status" value="1"/>
</dbReference>
<proteinExistence type="predicted"/>
<keyword evidence="2" id="KW-0963">Cytoplasm</keyword>
<dbReference type="GO" id="GO:0003676">
    <property type="term" value="F:nucleic acid binding"/>
    <property type="evidence" value="ECO:0007669"/>
    <property type="project" value="InterPro"/>
</dbReference>
<dbReference type="SUPFAM" id="SSF50249">
    <property type="entry name" value="Nucleic acid-binding proteins"/>
    <property type="match status" value="1"/>
</dbReference>
<comment type="caution">
    <text evidence="5">The sequence shown here is derived from an EMBL/GenBank/DDBJ whole genome shotgun (WGS) entry which is preliminary data.</text>
</comment>
<dbReference type="Gene3D" id="6.20.370.130">
    <property type="match status" value="1"/>
</dbReference>
<dbReference type="InterPro" id="IPR019844">
    <property type="entry name" value="CSD_CS"/>
</dbReference>
<keyword evidence="6" id="KW-1185">Reference proteome</keyword>
<name>A0A2T0WB91_9LACT</name>
<dbReference type="EMBL" id="PVTO01000002">
    <property type="protein sequence ID" value="PRY83947.1"/>
    <property type="molecule type" value="Genomic_DNA"/>
</dbReference>
<dbReference type="FunFam" id="2.40.50.140:FF:000006">
    <property type="entry name" value="Cold shock protein CspC"/>
    <property type="match status" value="1"/>
</dbReference>
<feature type="domain" description="CSD" evidence="4">
    <location>
        <begin position="1"/>
        <end position="65"/>
    </location>
</feature>
<dbReference type="RefSeq" id="WP_106190649.1">
    <property type="nucleotide sequence ID" value="NZ_PVTO01000002.1"/>
</dbReference>
<dbReference type="InterPro" id="IPR050181">
    <property type="entry name" value="Cold_shock_domain"/>
</dbReference>
<dbReference type="PIRSF" id="PIRSF002599">
    <property type="entry name" value="Cold_shock_A"/>
    <property type="match status" value="1"/>
</dbReference>
<gene>
    <name evidence="5" type="ORF">CLV38_102134</name>
</gene>
<accession>A0A2T0WB91</accession>
<comment type="subcellular location">
    <subcellularLocation>
        <location evidence="1 3">Cytoplasm</location>
    </subcellularLocation>
</comment>
<dbReference type="GO" id="GO:0010468">
    <property type="term" value="P:regulation of gene expression"/>
    <property type="evidence" value="ECO:0007669"/>
    <property type="project" value="UniProtKB-ARBA"/>
</dbReference>
<dbReference type="InterPro" id="IPR012156">
    <property type="entry name" value="Cold_shock_CspA"/>
</dbReference>
<dbReference type="InterPro" id="IPR011129">
    <property type="entry name" value="CSD"/>
</dbReference>
<protein>
    <submittedName>
        <fullName evidence="5">CspA family cold shock protein</fullName>
    </submittedName>
</protein>
<dbReference type="GO" id="GO:0005737">
    <property type="term" value="C:cytoplasm"/>
    <property type="evidence" value="ECO:0007669"/>
    <property type="project" value="UniProtKB-SubCell"/>
</dbReference>
<dbReference type="PROSITE" id="PS51857">
    <property type="entry name" value="CSD_2"/>
    <property type="match status" value="1"/>
</dbReference>
<sequence length="66" mass="7364">MVQGKVKWFNAEKGFGFIEVEGHEDVFVHFSSIDSEGYKSLDDGQEVEFEIVDGDRGPQAANVTKL</sequence>
<evidence type="ECO:0000259" key="4">
    <source>
        <dbReference type="PROSITE" id="PS51857"/>
    </source>
</evidence>
<dbReference type="CDD" id="cd04458">
    <property type="entry name" value="CSP_CDS"/>
    <property type="match status" value="1"/>
</dbReference>
<dbReference type="AlphaFoldDB" id="A0A2T0WB91"/>
<evidence type="ECO:0000256" key="2">
    <source>
        <dbReference type="ARBA" id="ARBA00022490"/>
    </source>
</evidence>
<evidence type="ECO:0000313" key="6">
    <source>
        <dbReference type="Proteomes" id="UP000238205"/>
    </source>
</evidence>
<dbReference type="Pfam" id="PF00313">
    <property type="entry name" value="CSD"/>
    <property type="match status" value="1"/>
</dbReference>
<dbReference type="PANTHER" id="PTHR11544">
    <property type="entry name" value="COLD SHOCK DOMAIN CONTAINING PROTEINS"/>
    <property type="match status" value="1"/>
</dbReference>
<dbReference type="InterPro" id="IPR002059">
    <property type="entry name" value="CSP_DNA-bd"/>
</dbReference>
<reference evidence="5 6" key="1">
    <citation type="submission" date="2018-03" db="EMBL/GenBank/DDBJ databases">
        <title>Genomic Encyclopedia of Archaeal and Bacterial Type Strains, Phase II (KMG-II): from individual species to whole genera.</title>
        <authorList>
            <person name="Goeker M."/>
        </authorList>
    </citation>
    <scope>NUCLEOTIDE SEQUENCE [LARGE SCALE GENOMIC DNA]</scope>
    <source>
        <strain evidence="5 6">DSM 13175</strain>
    </source>
</reference>
<dbReference type="GO" id="GO:0051252">
    <property type="term" value="P:regulation of RNA metabolic process"/>
    <property type="evidence" value="ECO:0007669"/>
    <property type="project" value="UniProtKB-ARBA"/>
</dbReference>
<dbReference type="OrthoDB" id="9805039at2"/>
<organism evidence="5 6">
    <name type="scientific">Alkalibacterium olivapovliticus</name>
    <dbReference type="NCBI Taxonomy" id="99907"/>
    <lineage>
        <taxon>Bacteria</taxon>
        <taxon>Bacillati</taxon>
        <taxon>Bacillota</taxon>
        <taxon>Bacilli</taxon>
        <taxon>Lactobacillales</taxon>
        <taxon>Carnobacteriaceae</taxon>
        <taxon>Alkalibacterium</taxon>
    </lineage>
</organism>
<dbReference type="InterPro" id="IPR012340">
    <property type="entry name" value="NA-bd_OB-fold"/>
</dbReference>